<dbReference type="PANTHER" id="PTHR42693">
    <property type="entry name" value="ARYLSULFATASE FAMILY MEMBER"/>
    <property type="match status" value="1"/>
</dbReference>
<dbReference type="AlphaFoldDB" id="A0A1M4X2Q4"/>
<dbReference type="PANTHER" id="PTHR42693:SF33">
    <property type="entry name" value="ARYLSULFATASE"/>
    <property type="match status" value="1"/>
</dbReference>
<accession>A0A1M4X2Q4</accession>
<comment type="similarity">
    <text evidence="1">Belongs to the sulfatase family.</text>
</comment>
<dbReference type="InterPro" id="IPR050738">
    <property type="entry name" value="Sulfatase"/>
</dbReference>
<dbReference type="EMBL" id="FQTY01000009">
    <property type="protein sequence ID" value="SHE87769.1"/>
    <property type="molecule type" value="Genomic_DNA"/>
</dbReference>
<dbReference type="InterPro" id="IPR011990">
    <property type="entry name" value="TPR-like_helical_dom_sf"/>
</dbReference>
<dbReference type="GeneID" id="90994087"/>
<evidence type="ECO:0000259" key="2">
    <source>
        <dbReference type="Pfam" id="PF00884"/>
    </source>
</evidence>
<evidence type="ECO:0000313" key="3">
    <source>
        <dbReference type="EMBL" id="SHE87769.1"/>
    </source>
</evidence>
<dbReference type="STRING" id="1123404.SAMN02745784_02089"/>
<dbReference type="GO" id="GO:0004065">
    <property type="term" value="F:arylsulfatase activity"/>
    <property type="evidence" value="ECO:0007669"/>
    <property type="project" value="TreeGrafter"/>
</dbReference>
<gene>
    <name evidence="3" type="ORF">SAMN02745784_02089</name>
</gene>
<dbReference type="Gene3D" id="3.40.720.10">
    <property type="entry name" value="Alkaline Phosphatase, subunit A"/>
    <property type="match status" value="1"/>
</dbReference>
<proteinExistence type="inferred from homology"/>
<dbReference type="Gene3D" id="1.25.40.10">
    <property type="entry name" value="Tetratricopeptide repeat domain"/>
    <property type="match status" value="1"/>
</dbReference>
<dbReference type="SUPFAM" id="SSF53649">
    <property type="entry name" value="Alkaline phosphatase-like"/>
    <property type="match status" value="1"/>
</dbReference>
<name>A0A1M4X2Q4_9FIRM</name>
<evidence type="ECO:0000256" key="1">
    <source>
        <dbReference type="ARBA" id="ARBA00008779"/>
    </source>
</evidence>
<dbReference type="InterPro" id="IPR017850">
    <property type="entry name" value="Alkaline_phosphatase_core_sf"/>
</dbReference>
<dbReference type="Pfam" id="PF00884">
    <property type="entry name" value="Sulfatase"/>
    <property type="match status" value="1"/>
</dbReference>
<dbReference type="InterPro" id="IPR000917">
    <property type="entry name" value="Sulfatase_N"/>
</dbReference>
<protein>
    <submittedName>
        <fullName evidence="3">Arylsulfatase A</fullName>
    </submittedName>
</protein>
<dbReference type="Proteomes" id="UP000184114">
    <property type="component" value="Unassembled WGS sequence"/>
</dbReference>
<feature type="domain" description="Sulfatase N-terminal" evidence="2">
    <location>
        <begin position="296"/>
        <end position="569"/>
    </location>
</feature>
<reference evidence="4" key="1">
    <citation type="submission" date="2016-11" db="EMBL/GenBank/DDBJ databases">
        <authorList>
            <person name="Varghese N."/>
            <person name="Submissions S."/>
        </authorList>
    </citation>
    <scope>NUCLEOTIDE SEQUENCE [LARGE SCALE GENOMIC DNA]</scope>
    <source>
        <strain evidence="4">DSM 18095</strain>
    </source>
</reference>
<keyword evidence="4" id="KW-1185">Reference proteome</keyword>
<dbReference type="SUPFAM" id="SSF48452">
    <property type="entry name" value="TPR-like"/>
    <property type="match status" value="1"/>
</dbReference>
<organism evidence="3 4">
    <name type="scientific">Tissierella praeacuta DSM 18095</name>
    <dbReference type="NCBI Taxonomy" id="1123404"/>
    <lineage>
        <taxon>Bacteria</taxon>
        <taxon>Bacillati</taxon>
        <taxon>Bacillota</taxon>
        <taxon>Tissierellia</taxon>
        <taxon>Tissierellales</taxon>
        <taxon>Tissierellaceae</taxon>
        <taxon>Tissierella</taxon>
    </lineage>
</organism>
<sequence>MNSNNISSIKDIFSNKIEKAQYLKKIIRNLVEKGDFVNAEAKIAEYKVLFPEDIEIISIETVMLMIKGEMDRAEQHVLDGLNKVPFNFDLNYNLGFICQEKGKYQEAANAFIIAKSAATTKEEETIIQDAINGIKKIDERVDLSKINQPNYKLFPLKTNDDTWIGKPLFEDKNGEGYIPLYYDEIIESYPIQLWNLYKTETLRGKIYESGEFILGNLNKSVLPLAILEKDTSITIILDDKEYKFNDFTPNRFYYIPIRSEGTVKIKSSNKFIIGEALDLNQYKQHDVKLILNLFIDGLSQKLIDKYSLERLMPNTYNFFKQGTIFNNCYSNAEWTLASVPTIFTGKYQANHKIFHPELLHTISDSCKSMGNYFKEDNYFTFQSCGNWRKAPSYGYTKGFDRMIYQSATMGSKAEEIIFSFLEQMRAFEERDHFIWLTLFELHNVEDNITPNFSNQISNSIDSKRINRDEKKSVVKDYDEKKIERYVNEINRIDYYLKIIYDFIENKYTNDEILVSLFSDHGQSYIDEGNHILRDARTRVPFMIRGRSIPSTISDELMENVDILPTILDKTSIEFDFSEFDGRVPMVLGGKGKQYVYSESIYPGKTYKAIIRDLEHTLVFESEGNVEQDGRFVLGDFHIILENNLTKENEINKNTEKVAKYFDIIISHISAFLKI</sequence>
<evidence type="ECO:0000313" key="4">
    <source>
        <dbReference type="Proteomes" id="UP000184114"/>
    </source>
</evidence>
<dbReference type="RefSeq" id="WP_072976165.1">
    <property type="nucleotide sequence ID" value="NZ_FQTY01000009.1"/>
</dbReference>